<gene>
    <name evidence="5" type="ORF">GCM10008013_06840</name>
</gene>
<dbReference type="Pfam" id="PF01547">
    <property type="entry name" value="SBP_bac_1"/>
    <property type="match status" value="1"/>
</dbReference>
<protein>
    <recommendedName>
        <fullName evidence="7">Carbohydrate ABC transporter substrate-binding protein, CUT1 family</fullName>
    </recommendedName>
</protein>
<sequence>MVHNKKISIVLILVLSIGLILTACGGNKDSDGGKNGPAAASDNNVGDNGASSQDPITLNAFLFNMDKRQALEETFKEFTKQNPGITVDLLVNDQDYYTVLKTKIASNDMPDIVMGEYGDLKELGDAGHILDLSGDDYINNYSQQIREQMQTTDGKIYGVPLDVSGMGIYYNKDLFSKAGIEQFPKTQQQLHEAIDKLKSANITPFALAVADGWTLAHSLFTTISGTTDDLKGLVTTVEGGGSIESDRLTEGFKTLDMMFANADPQASTNNYNASLSLLAQGKVAMLQQGYWALSSIKDINPDVNLGFAAIPYSNKEEDAKLGVNVNVSYAITTESKHQEAAKKLFAWLTTKEGNAIANEKMQQIPVIEGVEVSSNPIADDILAYKNEGKVVPWSQVLMNGSTRTEAESLMQSYYFNKKNAQEVMNSISASWGKK</sequence>
<dbReference type="PANTHER" id="PTHR43649">
    <property type="entry name" value="ARABINOSE-BINDING PROTEIN-RELATED"/>
    <property type="match status" value="1"/>
</dbReference>
<dbReference type="Gene3D" id="3.40.190.10">
    <property type="entry name" value="Periplasmic binding protein-like II"/>
    <property type="match status" value="2"/>
</dbReference>
<feature type="compositionally biased region" description="Polar residues" evidence="4">
    <location>
        <begin position="41"/>
        <end position="51"/>
    </location>
</feature>
<proteinExistence type="inferred from homology"/>
<keyword evidence="2" id="KW-0813">Transport</keyword>
<dbReference type="SUPFAM" id="SSF53850">
    <property type="entry name" value="Periplasmic binding protein-like II"/>
    <property type="match status" value="1"/>
</dbReference>
<dbReference type="PROSITE" id="PS51257">
    <property type="entry name" value="PROKAR_LIPOPROTEIN"/>
    <property type="match status" value="1"/>
</dbReference>
<evidence type="ECO:0000256" key="3">
    <source>
        <dbReference type="ARBA" id="ARBA00022729"/>
    </source>
</evidence>
<evidence type="ECO:0000256" key="4">
    <source>
        <dbReference type="SAM" id="MobiDB-lite"/>
    </source>
</evidence>
<evidence type="ECO:0000313" key="6">
    <source>
        <dbReference type="Proteomes" id="UP000659344"/>
    </source>
</evidence>
<keyword evidence="6" id="KW-1185">Reference proteome</keyword>
<reference evidence="6" key="1">
    <citation type="journal article" date="2019" name="Int. J. Syst. Evol. Microbiol.">
        <title>The Global Catalogue of Microorganisms (GCM) 10K type strain sequencing project: providing services to taxonomists for standard genome sequencing and annotation.</title>
        <authorList>
            <consortium name="The Broad Institute Genomics Platform"/>
            <consortium name="The Broad Institute Genome Sequencing Center for Infectious Disease"/>
            <person name="Wu L."/>
            <person name="Ma J."/>
        </authorList>
    </citation>
    <scope>NUCLEOTIDE SEQUENCE [LARGE SCALE GENOMIC DNA]</scope>
    <source>
        <strain evidence="6">CGMCC 1.12769</strain>
    </source>
</reference>
<dbReference type="Proteomes" id="UP000659344">
    <property type="component" value="Unassembled WGS sequence"/>
</dbReference>
<dbReference type="PROSITE" id="PS01037">
    <property type="entry name" value="SBP_BACTERIAL_1"/>
    <property type="match status" value="1"/>
</dbReference>
<evidence type="ECO:0008006" key="7">
    <source>
        <dbReference type="Google" id="ProtNLM"/>
    </source>
</evidence>
<name>A0ABQ1Y6Y0_9BACL</name>
<feature type="region of interest" description="Disordered" evidence="4">
    <location>
        <begin position="32"/>
        <end position="51"/>
    </location>
</feature>
<comment type="similarity">
    <text evidence="1">Belongs to the bacterial solute-binding protein 1 family.</text>
</comment>
<dbReference type="InterPro" id="IPR006061">
    <property type="entry name" value="SBP_1_CS"/>
</dbReference>
<dbReference type="PANTHER" id="PTHR43649:SF12">
    <property type="entry name" value="DIACETYLCHITOBIOSE BINDING PROTEIN DASA"/>
    <property type="match status" value="1"/>
</dbReference>
<dbReference type="RefSeq" id="WP_188535834.1">
    <property type="nucleotide sequence ID" value="NZ_BMFT01000001.1"/>
</dbReference>
<dbReference type="EMBL" id="BMFT01000001">
    <property type="protein sequence ID" value="GGH13641.1"/>
    <property type="molecule type" value="Genomic_DNA"/>
</dbReference>
<evidence type="ECO:0000256" key="2">
    <source>
        <dbReference type="ARBA" id="ARBA00022448"/>
    </source>
</evidence>
<keyword evidence="3" id="KW-0732">Signal</keyword>
<organism evidence="5 6">
    <name type="scientific">Paenibacillus segetis</name>
    <dbReference type="NCBI Taxonomy" id="1325360"/>
    <lineage>
        <taxon>Bacteria</taxon>
        <taxon>Bacillati</taxon>
        <taxon>Bacillota</taxon>
        <taxon>Bacilli</taxon>
        <taxon>Bacillales</taxon>
        <taxon>Paenibacillaceae</taxon>
        <taxon>Paenibacillus</taxon>
    </lineage>
</organism>
<evidence type="ECO:0000313" key="5">
    <source>
        <dbReference type="EMBL" id="GGH13641.1"/>
    </source>
</evidence>
<comment type="caution">
    <text evidence="5">The sequence shown here is derived from an EMBL/GenBank/DDBJ whole genome shotgun (WGS) entry which is preliminary data.</text>
</comment>
<dbReference type="InterPro" id="IPR050490">
    <property type="entry name" value="Bact_solute-bd_prot1"/>
</dbReference>
<accession>A0ABQ1Y6Y0</accession>
<dbReference type="InterPro" id="IPR006059">
    <property type="entry name" value="SBP"/>
</dbReference>
<evidence type="ECO:0000256" key="1">
    <source>
        <dbReference type="ARBA" id="ARBA00008520"/>
    </source>
</evidence>